<organism evidence="2 3">
    <name type="scientific">Kineothrix sedimenti</name>
    <dbReference type="NCBI Taxonomy" id="3123317"/>
    <lineage>
        <taxon>Bacteria</taxon>
        <taxon>Bacillati</taxon>
        <taxon>Bacillota</taxon>
        <taxon>Clostridia</taxon>
        <taxon>Lachnospirales</taxon>
        <taxon>Lachnospiraceae</taxon>
        <taxon>Kineothrix</taxon>
    </lineage>
</organism>
<dbReference type="Pfam" id="PF18735">
    <property type="entry name" value="HEPN_RiboL-PSP"/>
    <property type="match status" value="1"/>
</dbReference>
<evidence type="ECO:0000313" key="3">
    <source>
        <dbReference type="Proteomes" id="UP001451571"/>
    </source>
</evidence>
<evidence type="ECO:0000313" key="2">
    <source>
        <dbReference type="EMBL" id="XAH74787.1"/>
    </source>
</evidence>
<evidence type="ECO:0000259" key="1">
    <source>
        <dbReference type="Pfam" id="PF18735"/>
    </source>
</evidence>
<sequence>MTTEELRAVLEGELAWRIEDLIFFKNQLVNIYSVEEKDKYRKSLVMILYSHLEGFIKISLLSYVQYLNSLGLERKAFNENLLASSMETEFKAYETKDIKCKVFKKGLPEETKLHRFYRRVHFLENLREFENTVFNIKDTTIDTESNLWYIVLQKNMFKVGLPVDLFSEYQRDIDALVNRRNALSHGTSKDGIDDKEYSDWEKKVLTIMEEVMRQIYLFAKRENYLKEVYS</sequence>
<proteinExistence type="predicted"/>
<accession>A0ABZ3EZP5</accession>
<feature type="domain" description="RiboL-PSP-HEPN" evidence="1">
    <location>
        <begin position="13"/>
        <end position="214"/>
    </location>
</feature>
<gene>
    <name evidence="2" type="ORF">V6984_03210</name>
</gene>
<protein>
    <submittedName>
        <fullName evidence="2">MAE_28990/MAE_18760 family HEPN-like nuclease</fullName>
    </submittedName>
</protein>
<name>A0ABZ3EZP5_9FIRM</name>
<dbReference type="InterPro" id="IPR041519">
    <property type="entry name" value="HEPN_RiboL-PSP"/>
</dbReference>
<dbReference type="Proteomes" id="UP001451571">
    <property type="component" value="Chromosome"/>
</dbReference>
<reference evidence="2 3" key="1">
    <citation type="submission" date="2024-02" db="EMBL/GenBank/DDBJ databases">
        <title>Bacterial strain from lacustrine sediment.</title>
        <authorList>
            <person name="Petit C."/>
            <person name="Fadhlaoui K."/>
        </authorList>
    </citation>
    <scope>NUCLEOTIDE SEQUENCE [LARGE SCALE GENOMIC DNA]</scope>
    <source>
        <strain evidence="2 3">IPX-CK</strain>
    </source>
</reference>
<keyword evidence="3" id="KW-1185">Reference proteome</keyword>
<dbReference type="RefSeq" id="WP_342758368.1">
    <property type="nucleotide sequence ID" value="NZ_CP146256.1"/>
</dbReference>
<dbReference type="EMBL" id="CP146256">
    <property type="protein sequence ID" value="XAH74787.1"/>
    <property type="molecule type" value="Genomic_DNA"/>
</dbReference>